<dbReference type="PANTHER" id="PTHR47976">
    <property type="entry name" value="G-TYPE LECTIN S-RECEPTOR-LIKE SERINE/THREONINE-PROTEIN KINASE SD2-5"/>
    <property type="match status" value="1"/>
</dbReference>
<evidence type="ECO:0000256" key="1">
    <source>
        <dbReference type="ARBA" id="ARBA00022729"/>
    </source>
</evidence>
<keyword evidence="2" id="KW-0808">Transferase</keyword>
<proteinExistence type="predicted"/>
<dbReference type="GO" id="GO:0016301">
    <property type="term" value="F:kinase activity"/>
    <property type="evidence" value="ECO:0007669"/>
    <property type="project" value="UniProtKB-KW"/>
</dbReference>
<gene>
    <name evidence="2" type="primary">RLK1_2</name>
    <name evidence="2" type="ORF">g.128047</name>
</gene>
<dbReference type="GO" id="GO:0030246">
    <property type="term" value="F:carbohydrate binding"/>
    <property type="evidence" value="ECO:0007669"/>
    <property type="project" value="UniProtKB-KW"/>
</dbReference>
<dbReference type="AlphaFoldDB" id="A0A1D1Y0G6"/>
<organism evidence="2">
    <name type="scientific">Anthurium amnicola</name>
    <dbReference type="NCBI Taxonomy" id="1678845"/>
    <lineage>
        <taxon>Eukaryota</taxon>
        <taxon>Viridiplantae</taxon>
        <taxon>Streptophyta</taxon>
        <taxon>Embryophyta</taxon>
        <taxon>Tracheophyta</taxon>
        <taxon>Spermatophyta</taxon>
        <taxon>Magnoliopsida</taxon>
        <taxon>Liliopsida</taxon>
        <taxon>Araceae</taxon>
        <taxon>Pothoideae</taxon>
        <taxon>Potheae</taxon>
        <taxon>Anthurium</taxon>
    </lineage>
</organism>
<evidence type="ECO:0000313" key="2">
    <source>
        <dbReference type="EMBL" id="JAT48134.1"/>
    </source>
</evidence>
<dbReference type="EMBL" id="GDJX01019802">
    <property type="protein sequence ID" value="JAT48134.1"/>
    <property type="molecule type" value="Transcribed_RNA"/>
</dbReference>
<sequence length="142" mass="15658">YVYPRNGAGEGGRGGEWIVVQSLPSDICIRLRSDYGSGVCGFNSYCSQDATTQMLTCECPPQYSFVDPDRRYKGCKPDFAPQSCMSDAGGMDSPNQFQIVTRPSMDWPISDYEHITPMNQDQCSAACLNDCFCAVAIHRAND</sequence>
<keyword evidence="2" id="KW-0418">Kinase</keyword>
<feature type="non-terminal residue" evidence="2">
    <location>
        <position position="1"/>
    </location>
</feature>
<reference evidence="2" key="1">
    <citation type="submission" date="2015-07" db="EMBL/GenBank/DDBJ databases">
        <title>Transcriptome Assembly of Anthurium amnicola.</title>
        <authorList>
            <person name="Suzuki J."/>
        </authorList>
    </citation>
    <scope>NUCLEOTIDE SEQUENCE</scope>
</reference>
<name>A0A1D1Y0G6_9ARAE</name>
<keyword evidence="2" id="KW-0675">Receptor</keyword>
<keyword evidence="1" id="KW-0732">Signal</keyword>
<keyword evidence="2" id="KW-0430">Lectin</keyword>
<dbReference type="InterPro" id="IPR051343">
    <property type="entry name" value="G-type_lectin_kinases/EP1-like"/>
</dbReference>
<feature type="non-terminal residue" evidence="2">
    <location>
        <position position="142"/>
    </location>
</feature>
<dbReference type="PANTHER" id="PTHR47976:SF108">
    <property type="entry name" value="G-TYPE LECTIN S-RECEPTOR-LIKE SERINE_THREONINE-PROTEIN KINASE LECRK1"/>
    <property type="match status" value="1"/>
</dbReference>
<protein>
    <submittedName>
        <fullName evidence="2">G-type lectin S-receptor-like serine/threonine-protein kinase RLK1</fullName>
    </submittedName>
</protein>
<accession>A0A1D1Y0G6</accession>